<evidence type="ECO:0000313" key="2">
    <source>
        <dbReference type="Proteomes" id="UP000305778"/>
    </source>
</evidence>
<keyword evidence="2" id="KW-1185">Reference proteome</keyword>
<organism evidence="1 2">
    <name type="scientific">Actinacidiphila oryziradicis</name>
    <dbReference type="NCBI Taxonomy" id="2571141"/>
    <lineage>
        <taxon>Bacteria</taxon>
        <taxon>Bacillati</taxon>
        <taxon>Actinomycetota</taxon>
        <taxon>Actinomycetes</taxon>
        <taxon>Kitasatosporales</taxon>
        <taxon>Streptomycetaceae</taxon>
        <taxon>Actinacidiphila</taxon>
    </lineage>
</organism>
<evidence type="ECO:0000313" key="1">
    <source>
        <dbReference type="EMBL" id="TKA09760.1"/>
    </source>
</evidence>
<dbReference type="AlphaFoldDB" id="A0A4U0SJ13"/>
<name>A0A4U0SJ13_9ACTN</name>
<dbReference type="Proteomes" id="UP000305778">
    <property type="component" value="Unassembled WGS sequence"/>
</dbReference>
<evidence type="ECO:0008006" key="3">
    <source>
        <dbReference type="Google" id="ProtNLM"/>
    </source>
</evidence>
<dbReference type="EMBL" id="SUMC01000019">
    <property type="protein sequence ID" value="TKA09760.1"/>
    <property type="molecule type" value="Genomic_DNA"/>
</dbReference>
<gene>
    <name evidence="1" type="ORF">FCI23_20355</name>
</gene>
<accession>A0A4U0SJ13</accession>
<dbReference type="RefSeq" id="WP_136725363.1">
    <property type="nucleotide sequence ID" value="NZ_SUMC01000019.1"/>
</dbReference>
<reference evidence="1 2" key="1">
    <citation type="submission" date="2019-04" db="EMBL/GenBank/DDBJ databases">
        <title>Streptomyces oryziradicis sp. nov., a novel actinomycete isolated from rhizosphere soil of rice (Oryza sativa L.).</title>
        <authorList>
            <person name="Li C."/>
        </authorList>
    </citation>
    <scope>NUCLEOTIDE SEQUENCE [LARGE SCALE GENOMIC DNA]</scope>
    <source>
        <strain evidence="1 2">NEAU-C40</strain>
    </source>
</reference>
<comment type="caution">
    <text evidence="1">The sequence shown here is derived from an EMBL/GenBank/DDBJ whole genome shotgun (WGS) entry which is preliminary data.</text>
</comment>
<sequence length="91" mass="9614">MSLERVTITIPSETLAAAKEAAENEGLSVSAWLSKAAERAAKIQAGLSAAEEVLAEIGPPTPERQVWVDDFMDEVTRPAPPEDTASAHDVA</sequence>
<protein>
    <recommendedName>
        <fullName evidence="3">Ribbon-helix-helix protein, CopG family</fullName>
    </recommendedName>
</protein>
<proteinExistence type="predicted"/>
<dbReference type="OrthoDB" id="3391404at2"/>